<protein>
    <recommendedName>
        <fullName evidence="2">CxC1-like cysteine cluster associated with KDZ transposases domain-containing protein</fullName>
    </recommendedName>
</protein>
<evidence type="ECO:0000259" key="2">
    <source>
        <dbReference type="Pfam" id="PF18802"/>
    </source>
</evidence>
<keyword evidence="1" id="KW-0732">Signal</keyword>
<feature type="domain" description="CxC1-like cysteine cluster associated with KDZ transposases" evidence="2">
    <location>
        <begin position="55"/>
        <end position="127"/>
    </location>
</feature>
<dbReference type="EMBL" id="KN831958">
    <property type="protein sequence ID" value="KIO08137.1"/>
    <property type="molecule type" value="Genomic_DNA"/>
</dbReference>
<evidence type="ECO:0000256" key="1">
    <source>
        <dbReference type="SAM" id="SignalP"/>
    </source>
</evidence>
<reference evidence="4" key="2">
    <citation type="submission" date="2015-01" db="EMBL/GenBank/DDBJ databases">
        <title>Evolutionary Origins and Diversification of the Mycorrhizal Mutualists.</title>
        <authorList>
            <consortium name="DOE Joint Genome Institute"/>
            <consortium name="Mycorrhizal Genomics Consortium"/>
            <person name="Kohler A."/>
            <person name="Kuo A."/>
            <person name="Nagy L.G."/>
            <person name="Floudas D."/>
            <person name="Copeland A."/>
            <person name="Barry K.W."/>
            <person name="Cichocki N."/>
            <person name="Veneault-Fourrey C."/>
            <person name="LaButti K."/>
            <person name="Lindquist E.A."/>
            <person name="Lipzen A."/>
            <person name="Lundell T."/>
            <person name="Morin E."/>
            <person name="Murat C."/>
            <person name="Riley R."/>
            <person name="Ohm R."/>
            <person name="Sun H."/>
            <person name="Tunlid A."/>
            <person name="Henrissat B."/>
            <person name="Grigoriev I.V."/>
            <person name="Hibbett D.S."/>
            <person name="Martin F."/>
        </authorList>
    </citation>
    <scope>NUCLEOTIDE SEQUENCE [LARGE SCALE GENOMIC DNA]</scope>
    <source>
        <strain evidence="4">Marx 270</strain>
    </source>
</reference>
<feature type="non-terminal residue" evidence="3">
    <location>
        <position position="1"/>
    </location>
</feature>
<feature type="chain" id="PRO_5002166372" description="CxC1-like cysteine cluster associated with KDZ transposases domain-containing protein" evidence="1">
    <location>
        <begin position="22"/>
        <end position="139"/>
    </location>
</feature>
<dbReference type="OrthoDB" id="3200967at2759"/>
<gene>
    <name evidence="3" type="ORF">M404DRAFT_134969</name>
</gene>
<dbReference type="HOGENOM" id="CLU_004552_6_2_1"/>
<feature type="signal peptide" evidence="1">
    <location>
        <begin position="1"/>
        <end position="21"/>
    </location>
</feature>
<dbReference type="AlphaFoldDB" id="A0A0C3KEW8"/>
<dbReference type="STRING" id="870435.A0A0C3KEW8"/>
<accession>A0A0C3KEW8</accession>
<evidence type="ECO:0000313" key="3">
    <source>
        <dbReference type="EMBL" id="KIO08137.1"/>
    </source>
</evidence>
<keyword evidence="4" id="KW-1185">Reference proteome</keyword>
<dbReference type="Proteomes" id="UP000054217">
    <property type="component" value="Unassembled WGS sequence"/>
</dbReference>
<reference evidence="3 4" key="1">
    <citation type="submission" date="2014-04" db="EMBL/GenBank/DDBJ databases">
        <authorList>
            <consortium name="DOE Joint Genome Institute"/>
            <person name="Kuo A."/>
            <person name="Kohler A."/>
            <person name="Costa M.D."/>
            <person name="Nagy L.G."/>
            <person name="Floudas D."/>
            <person name="Copeland A."/>
            <person name="Barry K.W."/>
            <person name="Cichocki N."/>
            <person name="Veneault-Fourrey C."/>
            <person name="LaButti K."/>
            <person name="Lindquist E.A."/>
            <person name="Lipzen A."/>
            <person name="Lundell T."/>
            <person name="Morin E."/>
            <person name="Murat C."/>
            <person name="Sun H."/>
            <person name="Tunlid A."/>
            <person name="Henrissat B."/>
            <person name="Grigoriev I.V."/>
            <person name="Hibbett D.S."/>
            <person name="Martin F."/>
            <person name="Nordberg H.P."/>
            <person name="Cantor M.N."/>
            <person name="Hua S.X."/>
        </authorList>
    </citation>
    <scope>NUCLEOTIDE SEQUENCE [LARGE SCALE GENOMIC DNA]</scope>
    <source>
        <strain evidence="3 4">Marx 270</strain>
    </source>
</reference>
<dbReference type="Pfam" id="PF18802">
    <property type="entry name" value="CxC1"/>
    <property type="match status" value="1"/>
</dbReference>
<name>A0A0C3KEW8_PISTI</name>
<evidence type="ECO:0000313" key="4">
    <source>
        <dbReference type="Proteomes" id="UP000054217"/>
    </source>
</evidence>
<organism evidence="3 4">
    <name type="scientific">Pisolithus tinctorius Marx 270</name>
    <dbReference type="NCBI Taxonomy" id="870435"/>
    <lineage>
        <taxon>Eukaryota</taxon>
        <taxon>Fungi</taxon>
        <taxon>Dikarya</taxon>
        <taxon>Basidiomycota</taxon>
        <taxon>Agaricomycotina</taxon>
        <taxon>Agaricomycetes</taxon>
        <taxon>Agaricomycetidae</taxon>
        <taxon>Boletales</taxon>
        <taxon>Sclerodermatineae</taxon>
        <taxon>Pisolithaceae</taxon>
        <taxon>Pisolithus</taxon>
    </lineage>
</organism>
<dbReference type="InParanoid" id="A0A0C3KEW8"/>
<sequence>WSEIIPVLVKLYLWYLEVSQSLCIMVEPQVATPSQCTCCYFPDVCSFCIPLALCLHVSGLEEIKVSYCTCTPAPVQLIGCGLFVCSPITPTLAVDLCVLEFVQTLFVWLTPNTTAWCEALESFLDAQGYKMQSKVCSAS</sequence>
<proteinExistence type="predicted"/>
<dbReference type="InterPro" id="IPR041320">
    <property type="entry name" value="CxC1"/>
</dbReference>